<reference evidence="3" key="1">
    <citation type="journal article" date="2019" name="Int. J. Syst. Evol. Microbiol.">
        <title>The Global Catalogue of Microorganisms (GCM) 10K type strain sequencing project: providing services to taxonomists for standard genome sequencing and annotation.</title>
        <authorList>
            <consortium name="The Broad Institute Genomics Platform"/>
            <consortium name="The Broad Institute Genome Sequencing Center for Infectious Disease"/>
            <person name="Wu L."/>
            <person name="Ma J."/>
        </authorList>
    </citation>
    <scope>NUCLEOTIDE SEQUENCE [LARGE SCALE GENOMIC DNA]</scope>
    <source>
        <strain evidence="3">JCM 11650</strain>
    </source>
</reference>
<proteinExistence type="predicted"/>
<gene>
    <name evidence="2" type="ORF">ACFO3A_08935</name>
</gene>
<feature type="chain" id="PRO_5046831538" evidence="1">
    <location>
        <begin position="24"/>
        <end position="329"/>
    </location>
</feature>
<sequence>MKKSIKYFLYAIGLVGGMTTAMADTSSKIPQDVPSPALQTLIEHALGPRITCDMPPAIHDSQQRKAEEALFDSTEFKLWETANKNLDEPSFLPWSVPALGVQFDKVFIWWKATMAWSRLARVEELSKALQEKGFHPIPHDEFDEEWDNFPKSVKKWGVERLTPSWHWKIFLVEGLLPFGDGLPTPGGVSLLCRVDEAKDDAVLAKLGLPSSKNLEQSLFKKEEIPSQWVEEILKTKNEDLYPILARYYTFTADQVENFLNDEIFQIDKALINNKQIILDEQHLNTLMQRRWKQHLFGSLFRSRWADLSAEQKSTICTTEDMQADCKKLK</sequence>
<feature type="signal peptide" evidence="1">
    <location>
        <begin position="1"/>
        <end position="23"/>
    </location>
</feature>
<keyword evidence="1" id="KW-0732">Signal</keyword>
<dbReference type="EMBL" id="JBHSEW010000007">
    <property type="protein sequence ID" value="MFC4622339.1"/>
    <property type="molecule type" value="Genomic_DNA"/>
</dbReference>
<accession>A0ABV9GYW0</accession>
<keyword evidence="3" id="KW-1185">Reference proteome</keyword>
<evidence type="ECO:0000313" key="2">
    <source>
        <dbReference type="EMBL" id="MFC4622339.1"/>
    </source>
</evidence>
<evidence type="ECO:0000256" key="1">
    <source>
        <dbReference type="SAM" id="SignalP"/>
    </source>
</evidence>
<name>A0ABV9GYW0_9BURK</name>
<organism evidence="2 3">
    <name type="scientific">Comamonas nitrativorans</name>
    <dbReference type="NCBI Taxonomy" id="108437"/>
    <lineage>
        <taxon>Bacteria</taxon>
        <taxon>Pseudomonadati</taxon>
        <taxon>Pseudomonadota</taxon>
        <taxon>Betaproteobacteria</taxon>
        <taxon>Burkholderiales</taxon>
        <taxon>Comamonadaceae</taxon>
        <taxon>Comamonas</taxon>
    </lineage>
</organism>
<comment type="caution">
    <text evidence="2">The sequence shown here is derived from an EMBL/GenBank/DDBJ whole genome shotgun (WGS) entry which is preliminary data.</text>
</comment>
<dbReference type="Proteomes" id="UP001595967">
    <property type="component" value="Unassembled WGS sequence"/>
</dbReference>
<evidence type="ECO:0000313" key="3">
    <source>
        <dbReference type="Proteomes" id="UP001595967"/>
    </source>
</evidence>
<protein>
    <submittedName>
        <fullName evidence="2">Uncharacterized protein</fullName>
    </submittedName>
</protein>
<dbReference type="RefSeq" id="WP_377725778.1">
    <property type="nucleotide sequence ID" value="NZ_JBHSEW010000007.1"/>
</dbReference>